<evidence type="ECO:0000313" key="7">
    <source>
        <dbReference type="Proteomes" id="UP000571950"/>
    </source>
</evidence>
<feature type="domain" description="Aldehyde dehydrogenase" evidence="5">
    <location>
        <begin position="20"/>
        <end position="474"/>
    </location>
</feature>
<dbReference type="GO" id="GO:0016620">
    <property type="term" value="F:oxidoreductase activity, acting on the aldehyde or oxo group of donors, NAD or NADP as acceptor"/>
    <property type="evidence" value="ECO:0007669"/>
    <property type="project" value="InterPro"/>
</dbReference>
<dbReference type="EMBL" id="JACIDT010000005">
    <property type="protein sequence ID" value="MBB3925964.1"/>
    <property type="molecule type" value="Genomic_DNA"/>
</dbReference>
<evidence type="ECO:0000256" key="1">
    <source>
        <dbReference type="ARBA" id="ARBA00009986"/>
    </source>
</evidence>
<dbReference type="AlphaFoldDB" id="A0A7W6FQF5"/>
<evidence type="ECO:0000256" key="3">
    <source>
        <dbReference type="PROSITE-ProRule" id="PRU10007"/>
    </source>
</evidence>
<dbReference type="FunFam" id="3.40.605.10:FF:000007">
    <property type="entry name" value="NAD/NADP-dependent betaine aldehyde dehydrogenase"/>
    <property type="match status" value="1"/>
</dbReference>
<keyword evidence="7" id="KW-1185">Reference proteome</keyword>
<dbReference type="InterPro" id="IPR016162">
    <property type="entry name" value="Ald_DH_N"/>
</dbReference>
<keyword evidence="2 4" id="KW-0560">Oxidoreductase</keyword>
<dbReference type="InterPro" id="IPR016161">
    <property type="entry name" value="Ald_DH/histidinol_DH"/>
</dbReference>
<comment type="caution">
    <text evidence="6">The sequence shown here is derived from an EMBL/GenBank/DDBJ whole genome shotgun (WGS) entry which is preliminary data.</text>
</comment>
<evidence type="ECO:0000259" key="5">
    <source>
        <dbReference type="Pfam" id="PF00171"/>
    </source>
</evidence>
<dbReference type="PROSITE" id="PS00687">
    <property type="entry name" value="ALDEHYDE_DEHYDR_GLU"/>
    <property type="match status" value="1"/>
</dbReference>
<comment type="similarity">
    <text evidence="1 4">Belongs to the aldehyde dehydrogenase family.</text>
</comment>
<organism evidence="6 7">
    <name type="scientific">Sphingobium jiangsuense</name>
    <dbReference type="NCBI Taxonomy" id="870476"/>
    <lineage>
        <taxon>Bacteria</taxon>
        <taxon>Pseudomonadati</taxon>
        <taxon>Pseudomonadota</taxon>
        <taxon>Alphaproteobacteria</taxon>
        <taxon>Sphingomonadales</taxon>
        <taxon>Sphingomonadaceae</taxon>
        <taxon>Sphingobium</taxon>
    </lineage>
</organism>
<dbReference type="Gene3D" id="3.40.605.10">
    <property type="entry name" value="Aldehyde Dehydrogenase, Chain A, domain 1"/>
    <property type="match status" value="1"/>
</dbReference>
<evidence type="ECO:0000256" key="4">
    <source>
        <dbReference type="RuleBase" id="RU003345"/>
    </source>
</evidence>
<name>A0A7W6FQF5_9SPHN</name>
<evidence type="ECO:0000256" key="2">
    <source>
        <dbReference type="ARBA" id="ARBA00023002"/>
    </source>
</evidence>
<dbReference type="InterPro" id="IPR016163">
    <property type="entry name" value="Ald_DH_C"/>
</dbReference>
<dbReference type="Pfam" id="PF00171">
    <property type="entry name" value="Aldedh"/>
    <property type="match status" value="1"/>
</dbReference>
<dbReference type="InterPro" id="IPR029510">
    <property type="entry name" value="Ald_DH_CS_GLU"/>
</dbReference>
<sequence length="490" mass="52776">MSREITSFIDGAFVAPRANAHRLPVINPATEEEIGILFEADEAEVDRAVAAAKASFAAGHWRRLSAEQRATVFRRICALTAEHADELCALETMDLGIPTSQARGMVTARVIRNFSFYADHLSQAAERAVTTDDLHQRYVHREPVGICALLTPWNAPLMLATSKIAPALAFGNSCVIKTSEHTPLALARFMTLLTEAGVPPGVVNLVNGRGPVTGARLSSHPDVGLVSFTGGGAAGRQIMLAAAQGFRKCDLELGGKSANIVSDSADFDTALDGSLLGIFANAGQMCFAGSRIIVQEDIADRFIEAFVERTRAIRVGDPADPQTEMGPLAFEAHLRHVLSFCAPQDDVDLLCGGKRADRDRGYFMQPTVLRARSSGARVCQEEIFGPVATILTYGRFEEAIAIANDSRYGLSGYLWTNRLDETMAAAQGMRTGGLMVNSPVMFDLRMPFGGVGESGVGREGIESLRNFYSEEKAVAIATRPFPMPIRLGAR</sequence>
<accession>A0A7W6FQF5</accession>
<dbReference type="Gene3D" id="3.40.309.10">
    <property type="entry name" value="Aldehyde Dehydrogenase, Chain A, domain 2"/>
    <property type="match status" value="1"/>
</dbReference>
<reference evidence="6 7" key="1">
    <citation type="submission" date="2020-08" db="EMBL/GenBank/DDBJ databases">
        <title>Genomic Encyclopedia of Type Strains, Phase IV (KMG-IV): sequencing the most valuable type-strain genomes for metagenomic binning, comparative biology and taxonomic classification.</title>
        <authorList>
            <person name="Goeker M."/>
        </authorList>
    </citation>
    <scope>NUCLEOTIDE SEQUENCE [LARGE SCALE GENOMIC DNA]</scope>
    <source>
        <strain evidence="6 7">DSM 26189</strain>
    </source>
</reference>
<evidence type="ECO:0000313" key="6">
    <source>
        <dbReference type="EMBL" id="MBB3925964.1"/>
    </source>
</evidence>
<dbReference type="InterPro" id="IPR015590">
    <property type="entry name" value="Aldehyde_DH_dom"/>
</dbReference>
<proteinExistence type="inferred from homology"/>
<dbReference type="Proteomes" id="UP000571950">
    <property type="component" value="Unassembled WGS sequence"/>
</dbReference>
<dbReference type="PANTHER" id="PTHR11699">
    <property type="entry name" value="ALDEHYDE DEHYDROGENASE-RELATED"/>
    <property type="match status" value="1"/>
</dbReference>
<protein>
    <submittedName>
        <fullName evidence="6">Acyl-CoA reductase-like NAD-dependent aldehyde dehydrogenase</fullName>
    </submittedName>
</protein>
<dbReference type="SUPFAM" id="SSF53720">
    <property type="entry name" value="ALDH-like"/>
    <property type="match status" value="1"/>
</dbReference>
<feature type="active site" evidence="3">
    <location>
        <position position="252"/>
    </location>
</feature>
<gene>
    <name evidence="6" type="ORF">GGR43_001679</name>
</gene>
<dbReference type="RefSeq" id="WP_188071524.1">
    <property type="nucleotide sequence ID" value="NZ_BSPS01000004.1"/>
</dbReference>